<dbReference type="CDD" id="cd00124">
    <property type="entry name" value="MYSc"/>
    <property type="match status" value="1"/>
</dbReference>
<feature type="domain" description="Myosin motor" evidence="10">
    <location>
        <begin position="1"/>
        <end position="664"/>
    </location>
</feature>
<sequence length="1258" mass="144800">MGSPLILHCLRKRFERNEIYTNVGTILISVNPYQRLPLYTDQVLKKYINRGLGVVDMPPHIFNIAHDAFYGVTSFGQNQSIIISGESGAGKTEATKQCLQYLARIAGSLNDVEKKVLQANPILEAFGNAKTLRNDNSSRFGKYLEIFFDSKGRIAGSSTESYLLEKIRVVSQASKERNFHIFYQLTKAAPAETRRSLSLGNPGTYAYLRQCTDVPSIDDARDFKEVMGAFKDLKFHTDEIHGLFEICSGILALGNCTFTSDGKKTMLKESEYLGIAAKHLGVSPGVLRERMTTREIRIRGGRDLEATKALMTVEQASETRHAVCKFVYGRMFNWLVKRINKAMSQGGVNCKGMKSIGILDIFGFEIFEHNSFEQLCINFTNEMLQQHFNKHTFKLEQAMYTAEGIQFDAIDFIDNQPMLDLITKKPHGVLPLLDEELVVPKGSDKGFLQKLVMKQAKNVVFKRQMKKPDHFVIKHYAGRVLYDSHGFLEKNRDTLTEELVEMLQDSKKPLLQALYPKGKTLSAKQRKSSLSSQFQSQLNRLMRNLNMTQPHYVRCIKPNNDKAPMKFVPRNCFEQLLYSGVFEAVAIRKQGFPFRLPHDEFEKRYSINLDDSAHKSKLSSASTLKAKCEVILNAIKCDKANRRIGKTRVLYRAEEHKKLELRRSIKVKNQEITEALRRLSRVDANSMDPKDREAYFVELAMAVSEADKFRVKTPDAEKARKMLEAFVEARMDPKTKRELNEAYEKQDLKLLQRVLAKCDKEGYRTKLTRKCQELLSKIEDAEAALEVALKSMREDYLEKAIDMCDEFAYKAPNAEKARTLLKNIKKAQYGISRAMSKMKRKWLNQALDFCDSFGYDSPDVQKCRIITQKVNICHRMLSKAKAAVDQTKLQKALQACERIKYRSPLEHEVRGLLFRVRRINEEISEGWKALVEDQVRTVVAAADEIKMTGGKKLKTWREHVKGPYDAFLKAQYDHAVKQGDRERAVRVMVRRKDLLVSEKKQALVLSKYPHLKDPMLWAREKWFGWDHETRASHMTKFQSESLHAPISTTFEHIVDTRHKKELRRQVTAAFETIQKFMGQRNTSRMPQRIRELLSDALDNKEIRSEVYMMFIKQCTDNPEPEKVPCIWELLSLCLSVFPPNKDFEDYLEAWLREPSNLPDADKYHCRGLLRHSVLNGADEKARGISEEELKDVSQALSRRLNPLRFAWPNYKKNPPNWADLKKSYCQKGSALKISKAPKIIRDMSKRAKGSRSRKREAS</sequence>
<keyword evidence="1 6" id="KW-0547">Nucleotide-binding</keyword>
<dbReference type="Gene3D" id="6.20.240.20">
    <property type="match status" value="1"/>
</dbReference>
<feature type="region of interest" description="Actin-binding" evidence="6">
    <location>
        <begin position="538"/>
        <end position="560"/>
    </location>
</feature>
<dbReference type="GO" id="GO:0016020">
    <property type="term" value="C:membrane"/>
    <property type="evidence" value="ECO:0007669"/>
    <property type="project" value="TreeGrafter"/>
</dbReference>
<dbReference type="Pfam" id="PF00784">
    <property type="entry name" value="MyTH4"/>
    <property type="match status" value="1"/>
</dbReference>
<evidence type="ECO:0000256" key="7">
    <source>
        <dbReference type="SAM" id="Coils"/>
    </source>
</evidence>
<evidence type="ECO:0000256" key="2">
    <source>
        <dbReference type="ARBA" id="ARBA00022840"/>
    </source>
</evidence>
<dbReference type="GO" id="GO:0005737">
    <property type="term" value="C:cytoplasm"/>
    <property type="evidence" value="ECO:0007669"/>
    <property type="project" value="TreeGrafter"/>
</dbReference>
<dbReference type="InterPro" id="IPR027417">
    <property type="entry name" value="P-loop_NTPase"/>
</dbReference>
<evidence type="ECO:0000256" key="8">
    <source>
        <dbReference type="SAM" id="MobiDB-lite"/>
    </source>
</evidence>
<dbReference type="Pfam" id="PF00063">
    <property type="entry name" value="Myosin_head"/>
    <property type="match status" value="1"/>
</dbReference>
<keyword evidence="3 6" id="KW-0518">Myosin</keyword>
<protein>
    <recommendedName>
        <fullName evidence="12">Myosin motor domain-containing protein</fullName>
    </recommendedName>
</protein>
<dbReference type="Gene3D" id="1.25.40.530">
    <property type="entry name" value="MyTH4 domain"/>
    <property type="match status" value="1"/>
</dbReference>
<dbReference type="InterPro" id="IPR038185">
    <property type="entry name" value="MyTH4_dom_sf"/>
</dbReference>
<proteinExistence type="inferred from homology"/>
<dbReference type="PROSITE" id="PS51456">
    <property type="entry name" value="MYOSIN_MOTOR"/>
    <property type="match status" value="1"/>
</dbReference>
<evidence type="ECO:0000259" key="10">
    <source>
        <dbReference type="PROSITE" id="PS51456"/>
    </source>
</evidence>
<dbReference type="GO" id="GO:0051015">
    <property type="term" value="F:actin filament binding"/>
    <property type="evidence" value="ECO:0007669"/>
    <property type="project" value="TreeGrafter"/>
</dbReference>
<dbReference type="InterPro" id="IPR036961">
    <property type="entry name" value="Kinesin_motor_dom_sf"/>
</dbReference>
<evidence type="ECO:0008006" key="12">
    <source>
        <dbReference type="Google" id="ProtNLM"/>
    </source>
</evidence>
<reference evidence="11" key="1">
    <citation type="submission" date="2021-01" db="EMBL/GenBank/DDBJ databases">
        <authorList>
            <person name="Corre E."/>
            <person name="Pelletier E."/>
            <person name="Niang G."/>
            <person name="Scheremetjew M."/>
            <person name="Finn R."/>
            <person name="Kale V."/>
            <person name="Holt S."/>
            <person name="Cochrane G."/>
            <person name="Meng A."/>
            <person name="Brown T."/>
            <person name="Cohen L."/>
        </authorList>
    </citation>
    <scope>NUCLEOTIDE SEQUENCE</scope>
    <source>
        <strain evidence="11">CCCM811</strain>
    </source>
</reference>
<evidence type="ECO:0000256" key="4">
    <source>
        <dbReference type="ARBA" id="ARBA00023175"/>
    </source>
</evidence>
<evidence type="ECO:0000259" key="9">
    <source>
        <dbReference type="PROSITE" id="PS51016"/>
    </source>
</evidence>
<evidence type="ECO:0000313" key="11">
    <source>
        <dbReference type="EMBL" id="CAE0658200.1"/>
    </source>
</evidence>
<dbReference type="InterPro" id="IPR001609">
    <property type="entry name" value="Myosin_head_motor_dom-like"/>
</dbReference>
<dbReference type="SMART" id="SM00242">
    <property type="entry name" value="MYSc"/>
    <property type="match status" value="1"/>
</dbReference>
<evidence type="ECO:0000256" key="3">
    <source>
        <dbReference type="ARBA" id="ARBA00023123"/>
    </source>
</evidence>
<dbReference type="EMBL" id="HBIV01013273">
    <property type="protein sequence ID" value="CAE0658200.1"/>
    <property type="molecule type" value="Transcribed_RNA"/>
</dbReference>
<dbReference type="GO" id="GO:0000146">
    <property type="term" value="F:microfilament motor activity"/>
    <property type="evidence" value="ECO:0007669"/>
    <property type="project" value="TreeGrafter"/>
</dbReference>
<dbReference type="AlphaFoldDB" id="A0A7S4DMC0"/>
<evidence type="ECO:0000256" key="1">
    <source>
        <dbReference type="ARBA" id="ARBA00022741"/>
    </source>
</evidence>
<dbReference type="InterPro" id="IPR000857">
    <property type="entry name" value="MyTH4_dom"/>
</dbReference>
<dbReference type="GO" id="GO:0005524">
    <property type="term" value="F:ATP binding"/>
    <property type="evidence" value="ECO:0007669"/>
    <property type="project" value="UniProtKB-UniRule"/>
</dbReference>
<dbReference type="PANTHER" id="PTHR13140">
    <property type="entry name" value="MYOSIN"/>
    <property type="match status" value="1"/>
</dbReference>
<comment type="similarity">
    <text evidence="6">Belongs to the TRAFAC class myosin-kinesin ATPase superfamily. Myosin family.</text>
</comment>
<dbReference type="Gene3D" id="1.10.10.820">
    <property type="match status" value="1"/>
</dbReference>
<organism evidence="11">
    <name type="scientific">Lotharella globosa</name>
    <dbReference type="NCBI Taxonomy" id="91324"/>
    <lineage>
        <taxon>Eukaryota</taxon>
        <taxon>Sar</taxon>
        <taxon>Rhizaria</taxon>
        <taxon>Cercozoa</taxon>
        <taxon>Chlorarachniophyceae</taxon>
        <taxon>Lotharella</taxon>
    </lineage>
</organism>
<feature type="binding site" evidence="6">
    <location>
        <begin position="85"/>
        <end position="92"/>
    </location>
    <ligand>
        <name>ATP</name>
        <dbReference type="ChEBI" id="CHEBI:30616"/>
    </ligand>
</feature>
<keyword evidence="2 6" id="KW-0067">ATP-binding</keyword>
<feature type="compositionally biased region" description="Basic residues" evidence="8">
    <location>
        <begin position="1246"/>
        <end position="1258"/>
    </location>
</feature>
<dbReference type="GO" id="GO:0016459">
    <property type="term" value="C:myosin complex"/>
    <property type="evidence" value="ECO:0007669"/>
    <property type="project" value="UniProtKB-KW"/>
</dbReference>
<dbReference type="Gene3D" id="3.40.850.10">
    <property type="entry name" value="Kinesin motor domain"/>
    <property type="match status" value="1"/>
</dbReference>
<gene>
    <name evidence="11" type="ORF">LGLO00237_LOCUS9770</name>
</gene>
<keyword evidence="7" id="KW-0175">Coiled coil</keyword>
<dbReference type="Gene3D" id="1.20.58.530">
    <property type="match status" value="1"/>
</dbReference>
<dbReference type="Gene3D" id="1.20.120.720">
    <property type="entry name" value="Myosin VI head, motor domain, U50 subdomain"/>
    <property type="match status" value="1"/>
</dbReference>
<accession>A0A7S4DMC0</accession>
<dbReference type="PROSITE" id="PS51016">
    <property type="entry name" value="MYTH4"/>
    <property type="match status" value="1"/>
</dbReference>
<dbReference type="PRINTS" id="PR00193">
    <property type="entry name" value="MYOSINHEAVY"/>
</dbReference>
<feature type="domain" description="MyTH4" evidence="9">
    <location>
        <begin position="1041"/>
        <end position="1193"/>
    </location>
</feature>
<keyword evidence="5 6" id="KW-0009">Actin-binding</keyword>
<evidence type="ECO:0000256" key="6">
    <source>
        <dbReference type="PROSITE-ProRule" id="PRU00782"/>
    </source>
</evidence>
<dbReference type="SMART" id="SM00139">
    <property type="entry name" value="MyTH4"/>
    <property type="match status" value="1"/>
</dbReference>
<feature type="coiled-coil region" evidence="7">
    <location>
        <begin position="764"/>
        <end position="795"/>
    </location>
</feature>
<name>A0A7S4DMC0_9EUKA</name>
<dbReference type="SUPFAM" id="SSF52540">
    <property type="entry name" value="P-loop containing nucleoside triphosphate hydrolases"/>
    <property type="match status" value="1"/>
</dbReference>
<dbReference type="PANTHER" id="PTHR13140:SF706">
    <property type="entry name" value="DILUTE CLASS UNCONVENTIONAL MYOSIN, ISOFORM C"/>
    <property type="match status" value="1"/>
</dbReference>
<dbReference type="GO" id="GO:0007015">
    <property type="term" value="P:actin filament organization"/>
    <property type="evidence" value="ECO:0007669"/>
    <property type="project" value="TreeGrafter"/>
</dbReference>
<evidence type="ECO:0000256" key="5">
    <source>
        <dbReference type="ARBA" id="ARBA00023203"/>
    </source>
</evidence>
<dbReference type="FunFam" id="1.10.10.820:FF:000001">
    <property type="entry name" value="Myosin heavy chain"/>
    <property type="match status" value="1"/>
</dbReference>
<feature type="region of interest" description="Disordered" evidence="8">
    <location>
        <begin position="1237"/>
        <end position="1258"/>
    </location>
</feature>
<keyword evidence="4 6" id="KW-0505">Motor protein</keyword>